<evidence type="ECO:0000313" key="3">
    <source>
        <dbReference type="EMBL" id="CAD2195400.1"/>
    </source>
</evidence>
<dbReference type="AlphaFoldDB" id="A0A6V7X7T5"/>
<keyword evidence="1" id="KW-0472">Membrane</keyword>
<feature type="transmembrane region" description="Helical" evidence="1">
    <location>
        <begin position="65"/>
        <end position="91"/>
    </location>
</feature>
<protein>
    <submittedName>
        <fullName evidence="3">Uncharacterized protein</fullName>
    </submittedName>
</protein>
<accession>A0A6V7X7T5</accession>
<keyword evidence="1" id="KW-0812">Transmembrane</keyword>
<organism evidence="3 4">
    <name type="scientific">Meloidogyne enterolobii</name>
    <name type="common">Root-knot nematode worm</name>
    <name type="synonym">Meloidogyne mayaguensis</name>
    <dbReference type="NCBI Taxonomy" id="390850"/>
    <lineage>
        <taxon>Eukaryota</taxon>
        <taxon>Metazoa</taxon>
        <taxon>Ecdysozoa</taxon>
        <taxon>Nematoda</taxon>
        <taxon>Chromadorea</taxon>
        <taxon>Rhabditida</taxon>
        <taxon>Tylenchina</taxon>
        <taxon>Tylenchomorpha</taxon>
        <taxon>Tylenchoidea</taxon>
        <taxon>Meloidogynidae</taxon>
        <taxon>Meloidogyninae</taxon>
        <taxon>Meloidogyne</taxon>
    </lineage>
</organism>
<evidence type="ECO:0000313" key="4">
    <source>
        <dbReference type="Proteomes" id="UP000580250"/>
    </source>
</evidence>
<proteinExistence type="predicted"/>
<name>A0A6V7X7T5_MELEN</name>
<evidence type="ECO:0000256" key="1">
    <source>
        <dbReference type="SAM" id="Phobius"/>
    </source>
</evidence>
<sequence length="111" mass="12390">MFITQKNLKSSKTMTVFICLAFLISVIGVVIGESQTNSEITTVENVVKECVTVILAKPSFLRYSIGIGVGFCTISGGLFLLSTIYMFINWLMNDLNKIEKKLKEKNNTQND</sequence>
<comment type="caution">
    <text evidence="3">The sequence shown here is derived from an EMBL/GenBank/DDBJ whole genome shotgun (WGS) entry which is preliminary data.</text>
</comment>
<reference evidence="3 4" key="1">
    <citation type="submission" date="2020-08" db="EMBL/GenBank/DDBJ databases">
        <authorList>
            <person name="Koutsovoulos G."/>
            <person name="Danchin GJ E."/>
        </authorList>
    </citation>
    <scope>NUCLEOTIDE SEQUENCE [LARGE SCALE GENOMIC DNA]</scope>
</reference>
<evidence type="ECO:0000256" key="2">
    <source>
        <dbReference type="SAM" id="SignalP"/>
    </source>
</evidence>
<dbReference type="Proteomes" id="UP000580250">
    <property type="component" value="Unassembled WGS sequence"/>
</dbReference>
<feature type="chain" id="PRO_5028212884" evidence="2">
    <location>
        <begin position="33"/>
        <end position="111"/>
    </location>
</feature>
<keyword evidence="2" id="KW-0732">Signal</keyword>
<feature type="signal peptide" evidence="2">
    <location>
        <begin position="1"/>
        <end position="32"/>
    </location>
</feature>
<gene>
    <name evidence="3" type="ORF">MENT_LOCUS48486</name>
</gene>
<dbReference type="EMBL" id="CAJEWN010001210">
    <property type="protein sequence ID" value="CAD2195400.1"/>
    <property type="molecule type" value="Genomic_DNA"/>
</dbReference>
<keyword evidence="1" id="KW-1133">Transmembrane helix</keyword>